<proteinExistence type="predicted"/>
<keyword evidence="2" id="KW-1185">Reference proteome</keyword>
<reference evidence="1" key="1">
    <citation type="journal article" date="2021" name="Sci. Rep.">
        <title>An efficient direct screening system for microorganisms that activate plant immune responses based on plant-microbe interactions using cultured plant cells.</title>
        <authorList>
            <person name="Kurokawa M."/>
            <person name="Nakano M."/>
            <person name="Kitahata N."/>
            <person name="Kuchitsu K."/>
            <person name="Furuya T."/>
        </authorList>
    </citation>
    <scope>NUCLEOTIDE SEQUENCE</scope>
    <source>
        <strain evidence="1">RS3R-1</strain>
    </source>
</reference>
<organism evidence="1 2">
    <name type="scientific">Pseudomonas atacamensis</name>
    <dbReference type="NCBI Taxonomy" id="2565368"/>
    <lineage>
        <taxon>Bacteria</taxon>
        <taxon>Pseudomonadati</taxon>
        <taxon>Pseudomonadota</taxon>
        <taxon>Gammaproteobacteria</taxon>
        <taxon>Pseudomonadales</taxon>
        <taxon>Pseudomonadaceae</taxon>
        <taxon>Pseudomonas</taxon>
    </lineage>
</organism>
<dbReference type="EMBL" id="BSCQ01000003">
    <property type="protein sequence ID" value="GLH41454.1"/>
    <property type="molecule type" value="Genomic_DNA"/>
</dbReference>
<reference evidence="1" key="2">
    <citation type="submission" date="2022-11" db="EMBL/GenBank/DDBJ databases">
        <title>Draft genome sequencing of Pseudomonas atacamensis RS3R1.</title>
        <authorList>
            <person name="Furuya T."/>
            <person name="Kaneko H."/>
        </authorList>
    </citation>
    <scope>NUCLEOTIDE SEQUENCE</scope>
    <source>
        <strain evidence="1">RS3R-1</strain>
    </source>
</reference>
<protein>
    <submittedName>
        <fullName evidence="1">Uncharacterized protein</fullName>
    </submittedName>
</protein>
<comment type="caution">
    <text evidence="1">The sequence shown here is derived from an EMBL/GenBank/DDBJ whole genome shotgun (WGS) entry which is preliminary data.</text>
</comment>
<evidence type="ECO:0000313" key="2">
    <source>
        <dbReference type="Proteomes" id="UP001145022"/>
    </source>
</evidence>
<accession>A0ABQ5PD60</accession>
<evidence type="ECO:0000313" key="1">
    <source>
        <dbReference type="EMBL" id="GLH41454.1"/>
    </source>
</evidence>
<reference evidence="1" key="3">
    <citation type="journal article" date="2023" name="J. Biotechnol.">
        <title>Draft Genome Sequences of Endophytic Pseudomonas Strains, Isolated from the Interior of Brassicaceae Plants.</title>
        <authorList>
            <person name="Kaneko H."/>
            <person name="Furuya T."/>
        </authorList>
    </citation>
    <scope>NUCLEOTIDE SEQUENCE</scope>
    <source>
        <strain evidence="1">RS3R-1</strain>
    </source>
</reference>
<gene>
    <name evidence="1" type="ORF">RS3R1_05410</name>
</gene>
<sequence length="48" mass="5346">MRENPSLWITLLDEFPGKSSQFVDKAVGKPVDKPVDEFVDSFFSGVDA</sequence>
<dbReference type="Proteomes" id="UP001145022">
    <property type="component" value="Unassembled WGS sequence"/>
</dbReference>
<name>A0ABQ5PD60_9PSED</name>